<dbReference type="PROSITE" id="PS50941">
    <property type="entry name" value="CHIT_BIND_I_2"/>
    <property type="match status" value="2"/>
</dbReference>
<evidence type="ECO:0000313" key="6">
    <source>
        <dbReference type="EMBL" id="CAE0821432.1"/>
    </source>
</evidence>
<dbReference type="CDD" id="cd00035">
    <property type="entry name" value="ChtBD1"/>
    <property type="match status" value="2"/>
</dbReference>
<evidence type="ECO:0000256" key="4">
    <source>
        <dbReference type="SAM" id="MobiDB-lite"/>
    </source>
</evidence>
<evidence type="ECO:0000256" key="3">
    <source>
        <dbReference type="PROSITE-ProRule" id="PRU00261"/>
    </source>
</evidence>
<feature type="disulfide bond" evidence="3">
    <location>
        <begin position="407"/>
        <end position="419"/>
    </location>
</feature>
<dbReference type="Pfam" id="PF22693">
    <property type="entry name" value="MACPF_1"/>
    <property type="match status" value="1"/>
</dbReference>
<accession>A0A7S4G0M3</accession>
<dbReference type="GO" id="GO:0008061">
    <property type="term" value="F:chitin binding"/>
    <property type="evidence" value="ECO:0007669"/>
    <property type="project" value="UniProtKB-UniRule"/>
</dbReference>
<feature type="disulfide bond" evidence="3">
    <location>
        <begin position="474"/>
        <end position="486"/>
    </location>
</feature>
<feature type="region of interest" description="Disordered" evidence="4">
    <location>
        <begin position="437"/>
        <end position="464"/>
    </location>
</feature>
<dbReference type="Pfam" id="PF00187">
    <property type="entry name" value="Chitin_bind_1"/>
    <property type="match status" value="2"/>
</dbReference>
<evidence type="ECO:0000256" key="2">
    <source>
        <dbReference type="ARBA" id="ARBA00023157"/>
    </source>
</evidence>
<comment type="caution">
    <text evidence="3">Lacks conserved residue(s) required for the propagation of feature annotation.</text>
</comment>
<feature type="region of interest" description="Disordered" evidence="4">
    <location>
        <begin position="1"/>
        <end position="20"/>
    </location>
</feature>
<reference evidence="6" key="1">
    <citation type="submission" date="2021-01" db="EMBL/GenBank/DDBJ databases">
        <authorList>
            <person name="Corre E."/>
            <person name="Pelletier E."/>
            <person name="Niang G."/>
            <person name="Scheremetjew M."/>
            <person name="Finn R."/>
            <person name="Kale V."/>
            <person name="Holt S."/>
            <person name="Cochrane G."/>
            <person name="Meng A."/>
            <person name="Brown T."/>
            <person name="Cohen L."/>
        </authorList>
    </citation>
    <scope>NUCLEOTIDE SEQUENCE</scope>
    <source>
        <strain evidence="6">CCMP1594</strain>
    </source>
</reference>
<dbReference type="Gene3D" id="3.30.60.10">
    <property type="entry name" value="Endochitinase-like"/>
    <property type="match status" value="2"/>
</dbReference>
<gene>
    <name evidence="6" type="ORF">EGYM00163_LOCUS32606</name>
</gene>
<sequence length="494" mass="51206">MLMCLRRGPRAAPTSRTDRPSEQIMDITNGIVSLGTVSVPLTRKSTGTGKNAQNSDNTVMINGYGSSSATIPPHVFTKSDPGFIPVPDVTPDLWKAVFINTNLLRGKTVDDAGHKEPAPMEAFTFKDDGSKPNFAVAYRSTSDIQVVQGKEAASNAAEGYSSTAAKVSSPWVSASVSHKSSHSSASTDTSAKSYTVQSFSYPKATIWVNSFLKLSDSCSAALSAALDSSNSDQEKCQSLSTFFDTYGQLMPLKVTVGGKMYNISESSSVGSSRATGNSSSTSAGVSGGAYGVSVGASHSQGGATSSESANSLANATSFWDTIGGDTILSGNKASWAPTVSPPQNWGVISLDEIVDFAQHPLFPAWAKKELQKLQTTQAYKEVFGHGAPAEEERPDHRCGPNFDGAICDPGRCCSQWGWCGGTSAYYQDGVCVGGASGTSGTSGTPQATSGPSTPSGPSPRSDDRCGPGYGNAPCPAGKCCSQFGWCGTGSAYCG</sequence>
<feature type="disulfide bond" evidence="3">
    <location>
        <begin position="479"/>
        <end position="493"/>
    </location>
</feature>
<protein>
    <recommendedName>
        <fullName evidence="5">Chitin-binding type-1 domain-containing protein</fullName>
    </recommendedName>
</protein>
<evidence type="ECO:0000256" key="1">
    <source>
        <dbReference type="ARBA" id="ARBA00022669"/>
    </source>
</evidence>
<dbReference type="SMART" id="SM00270">
    <property type="entry name" value="ChtBD1"/>
    <property type="match status" value="2"/>
</dbReference>
<keyword evidence="2 3" id="KW-1015">Disulfide bond</keyword>
<feature type="disulfide bond" evidence="3">
    <location>
        <begin position="398"/>
        <end position="413"/>
    </location>
</feature>
<evidence type="ECO:0000259" key="5">
    <source>
        <dbReference type="PROSITE" id="PS50941"/>
    </source>
</evidence>
<feature type="disulfide bond" evidence="3">
    <location>
        <begin position="465"/>
        <end position="480"/>
    </location>
</feature>
<proteinExistence type="predicted"/>
<dbReference type="AlphaFoldDB" id="A0A7S4G0M3"/>
<dbReference type="PANTHER" id="PTHR47849">
    <property type="entry name" value="CHITIN-BINDING LECTIN 1"/>
    <property type="match status" value="1"/>
</dbReference>
<keyword evidence="1 3" id="KW-0147">Chitin-binding</keyword>
<dbReference type="InterPro" id="IPR054586">
    <property type="entry name" value="MACPF_1_fungal"/>
</dbReference>
<dbReference type="InterPro" id="IPR001002">
    <property type="entry name" value="Chitin-bd_1"/>
</dbReference>
<feature type="domain" description="Chitin-binding type-1" evidence="5">
    <location>
        <begin position="395"/>
        <end position="437"/>
    </location>
</feature>
<organism evidence="6">
    <name type="scientific">Eutreptiella gymnastica</name>
    <dbReference type="NCBI Taxonomy" id="73025"/>
    <lineage>
        <taxon>Eukaryota</taxon>
        <taxon>Discoba</taxon>
        <taxon>Euglenozoa</taxon>
        <taxon>Euglenida</taxon>
        <taxon>Spirocuta</taxon>
        <taxon>Euglenophyceae</taxon>
        <taxon>Eutreptiales</taxon>
        <taxon>Eutreptiaceae</taxon>
        <taxon>Eutreptiella</taxon>
    </lineage>
</organism>
<feature type="domain" description="Chitin-binding type-1" evidence="5">
    <location>
        <begin position="462"/>
        <end position="494"/>
    </location>
</feature>
<feature type="compositionally biased region" description="Low complexity" evidence="4">
    <location>
        <begin position="438"/>
        <end position="459"/>
    </location>
</feature>
<dbReference type="InterPro" id="IPR036861">
    <property type="entry name" value="Endochitinase-like_sf"/>
</dbReference>
<dbReference type="PROSITE" id="PS00026">
    <property type="entry name" value="CHIT_BIND_I_1"/>
    <property type="match status" value="1"/>
</dbReference>
<dbReference type="EMBL" id="HBJA01093924">
    <property type="protein sequence ID" value="CAE0821432.1"/>
    <property type="molecule type" value="Transcribed_RNA"/>
</dbReference>
<name>A0A7S4G0M3_9EUGL</name>
<dbReference type="SUPFAM" id="SSF57016">
    <property type="entry name" value="Plant lectins/antimicrobial peptides"/>
    <property type="match status" value="2"/>
</dbReference>
<dbReference type="InterPro" id="IPR018371">
    <property type="entry name" value="Chitin-binding_1_CS"/>
</dbReference>